<dbReference type="CDD" id="cd00077">
    <property type="entry name" value="HDc"/>
    <property type="match status" value="1"/>
</dbReference>
<reference evidence="9 10" key="1">
    <citation type="submission" date="2019-10" db="EMBL/GenBank/DDBJ databases">
        <title>Rubrobacter sp nov SCSIO 52915 isolated from a deep-sea sediment in the South China Sea.</title>
        <authorList>
            <person name="Chen R.W."/>
        </authorList>
    </citation>
    <scope>NUCLEOTIDE SEQUENCE [LARGE SCALE GENOMIC DNA]</scope>
    <source>
        <strain evidence="9 10">SCSIO 52915</strain>
    </source>
</reference>
<dbReference type="Gene3D" id="1.10.3210.10">
    <property type="entry name" value="Hypothetical protein af1432"/>
    <property type="match status" value="1"/>
</dbReference>
<dbReference type="EMBL" id="CP045121">
    <property type="protein sequence ID" value="QIN78916.1"/>
    <property type="molecule type" value="Genomic_DNA"/>
</dbReference>
<dbReference type="Pfam" id="PF00013">
    <property type="entry name" value="KH_1"/>
    <property type="match status" value="1"/>
</dbReference>
<dbReference type="PROSITE" id="PS51831">
    <property type="entry name" value="HD"/>
    <property type="match status" value="1"/>
</dbReference>
<keyword evidence="1 5" id="KW-0540">Nuclease</keyword>
<dbReference type="HAMAP" id="MF_00335">
    <property type="entry name" value="RNase_Y"/>
    <property type="match status" value="1"/>
</dbReference>
<keyword evidence="4 5" id="KW-0694">RNA-binding</keyword>
<evidence type="ECO:0000256" key="5">
    <source>
        <dbReference type="HAMAP-Rule" id="MF_00335"/>
    </source>
</evidence>
<name>A0A6G8PXK0_9ACTN</name>
<dbReference type="InterPro" id="IPR006674">
    <property type="entry name" value="HD_domain"/>
</dbReference>
<dbReference type="Proteomes" id="UP000502706">
    <property type="component" value="Chromosome"/>
</dbReference>
<dbReference type="InterPro" id="IPR003607">
    <property type="entry name" value="HD/PDEase_dom"/>
</dbReference>
<dbReference type="PANTHER" id="PTHR12826">
    <property type="entry name" value="RIBONUCLEASE Y"/>
    <property type="match status" value="1"/>
</dbReference>
<dbReference type="InterPro" id="IPR017705">
    <property type="entry name" value="Ribonuclease_Y"/>
</dbReference>
<evidence type="ECO:0000256" key="4">
    <source>
        <dbReference type="ARBA" id="ARBA00022884"/>
    </source>
</evidence>
<dbReference type="PANTHER" id="PTHR12826:SF15">
    <property type="entry name" value="RIBONUCLEASE Y"/>
    <property type="match status" value="1"/>
</dbReference>
<dbReference type="KEGG" id="rmar:GBA65_10705"/>
<dbReference type="AlphaFoldDB" id="A0A6G8PXK0"/>
<dbReference type="CDD" id="cd22431">
    <property type="entry name" value="KH-I_RNaseY"/>
    <property type="match status" value="1"/>
</dbReference>
<dbReference type="InterPro" id="IPR004087">
    <property type="entry name" value="KH_dom"/>
</dbReference>
<keyword evidence="2 5" id="KW-0255">Endonuclease</keyword>
<dbReference type="GO" id="GO:0003723">
    <property type="term" value="F:RNA binding"/>
    <property type="evidence" value="ECO:0007669"/>
    <property type="project" value="UniProtKB-UniRule"/>
</dbReference>
<comment type="similarity">
    <text evidence="5">Belongs to the RNase Y family.</text>
</comment>
<proteinExistence type="inferred from homology"/>
<evidence type="ECO:0000259" key="8">
    <source>
        <dbReference type="PROSITE" id="PS51831"/>
    </source>
</evidence>
<dbReference type="GO" id="GO:0006402">
    <property type="term" value="P:mRNA catabolic process"/>
    <property type="evidence" value="ECO:0007669"/>
    <property type="project" value="UniProtKB-UniRule"/>
</dbReference>
<feature type="domain" description="HD" evidence="8">
    <location>
        <begin position="334"/>
        <end position="427"/>
    </location>
</feature>
<evidence type="ECO:0000313" key="9">
    <source>
        <dbReference type="EMBL" id="QIN78916.1"/>
    </source>
</evidence>
<protein>
    <recommendedName>
        <fullName evidence="5 6">Ribonuclease Y</fullName>
        <shortName evidence="5">RNase Y</shortName>
        <ecNumber evidence="5 6">3.1.-.-</ecNumber>
    </recommendedName>
</protein>
<dbReference type="NCBIfam" id="TIGR03319">
    <property type="entry name" value="RNase_Y"/>
    <property type="match status" value="1"/>
</dbReference>
<dbReference type="GO" id="GO:0005886">
    <property type="term" value="C:plasma membrane"/>
    <property type="evidence" value="ECO:0007669"/>
    <property type="project" value="UniProtKB-UniRule"/>
</dbReference>
<dbReference type="InterPro" id="IPR022711">
    <property type="entry name" value="RNase_Y_N"/>
</dbReference>
<organism evidence="9 10">
    <name type="scientific">Rubrobacter marinus</name>
    <dbReference type="NCBI Taxonomy" id="2653852"/>
    <lineage>
        <taxon>Bacteria</taxon>
        <taxon>Bacillati</taxon>
        <taxon>Actinomycetota</taxon>
        <taxon>Rubrobacteria</taxon>
        <taxon>Rubrobacterales</taxon>
        <taxon>Rubrobacteraceae</taxon>
        <taxon>Rubrobacter</taxon>
    </lineage>
</organism>
<evidence type="ECO:0000313" key="10">
    <source>
        <dbReference type="Proteomes" id="UP000502706"/>
    </source>
</evidence>
<dbReference type="InterPro" id="IPR036612">
    <property type="entry name" value="KH_dom_type_1_sf"/>
</dbReference>
<dbReference type="NCBIfam" id="TIGR00277">
    <property type="entry name" value="HDIG"/>
    <property type="match status" value="1"/>
</dbReference>
<dbReference type="InterPro" id="IPR004088">
    <property type="entry name" value="KH_dom_type_1"/>
</dbReference>
<dbReference type="EC" id="3.1.-.-" evidence="5 6"/>
<dbReference type="InterPro" id="IPR006675">
    <property type="entry name" value="HDIG_dom"/>
</dbReference>
<keyword evidence="10" id="KW-1185">Reference proteome</keyword>
<keyword evidence="7" id="KW-0175">Coiled coil</keyword>
<dbReference type="SUPFAM" id="SSF54791">
    <property type="entry name" value="Eukaryotic type KH-domain (KH-domain type I)"/>
    <property type="match status" value="1"/>
</dbReference>
<dbReference type="SMART" id="SM00322">
    <property type="entry name" value="KH"/>
    <property type="match status" value="1"/>
</dbReference>
<sequence>MEVLLLVLGVVAGLGLGAAAGYLYFRSRARASADAEGVEARDSARRIVEEARREAEATRREAELAAKEAAIRAKDEAEAEARARRAELARVEERLENRDAALDRRDGEMDRERRELSRREEALRARAVELDGREAEQLKVLEEVSGLTRADAERRLVHDLEVELEDRLGRMVRDRTFEAEERADAEARRITALTMERLASDLTAESTVKAISLPSDDLKGRIIGREGRNIRAFEAATGVDVIIDDTPETVVISSFDPVRREVGRVSMERLVQDGRIHPGRIEQIVSKAKKDVEKEVKAAGRQAVFDAKISGGMAPDLVRMLGALRYRTSYGQNVLSHSVEVANLCGMMAAELGANVKLARRGALLHDVGKAVDHEVEGTHALIGGRMAKKAGESEDVVRAISAHHHEIEMETVEDVLVATADAVSASRPGARRESSEMYIERLRSLEDIALGHRGVDKAYAIQAGREIRVMVQPSEVDDRIAAKLAFDISKQIEQDLEYPGQIKVTVIRESRVTEVAR</sequence>
<evidence type="ECO:0000256" key="7">
    <source>
        <dbReference type="SAM" id="Coils"/>
    </source>
</evidence>
<dbReference type="SUPFAM" id="SSF109604">
    <property type="entry name" value="HD-domain/PDEase-like"/>
    <property type="match status" value="1"/>
</dbReference>
<dbReference type="SMART" id="SM00471">
    <property type="entry name" value="HDc"/>
    <property type="match status" value="1"/>
</dbReference>
<dbReference type="GO" id="GO:0004521">
    <property type="term" value="F:RNA endonuclease activity"/>
    <property type="evidence" value="ECO:0007669"/>
    <property type="project" value="UniProtKB-UniRule"/>
</dbReference>
<dbReference type="PROSITE" id="PS50084">
    <property type="entry name" value="KH_TYPE_1"/>
    <property type="match status" value="1"/>
</dbReference>
<comment type="function">
    <text evidence="5">Endoribonuclease that initiates mRNA decay.</text>
</comment>
<feature type="coiled-coil region" evidence="7">
    <location>
        <begin position="41"/>
        <end position="98"/>
    </location>
</feature>
<evidence type="ECO:0000256" key="6">
    <source>
        <dbReference type="NCBIfam" id="TIGR03319"/>
    </source>
</evidence>
<dbReference type="GO" id="GO:0016787">
    <property type="term" value="F:hydrolase activity"/>
    <property type="evidence" value="ECO:0007669"/>
    <property type="project" value="UniProtKB-KW"/>
</dbReference>
<evidence type="ECO:0000256" key="2">
    <source>
        <dbReference type="ARBA" id="ARBA00022759"/>
    </source>
</evidence>
<dbReference type="Pfam" id="PF01966">
    <property type="entry name" value="HD"/>
    <property type="match status" value="1"/>
</dbReference>
<dbReference type="RefSeq" id="WP_166396580.1">
    <property type="nucleotide sequence ID" value="NZ_CP045121.1"/>
</dbReference>
<keyword evidence="3 5" id="KW-0378">Hydrolase</keyword>
<accession>A0A6G8PXK0</accession>
<evidence type="ECO:0000256" key="3">
    <source>
        <dbReference type="ARBA" id="ARBA00022801"/>
    </source>
</evidence>
<dbReference type="Pfam" id="PF12072">
    <property type="entry name" value="RNase_Y_N"/>
    <property type="match status" value="1"/>
</dbReference>
<evidence type="ECO:0000256" key="1">
    <source>
        <dbReference type="ARBA" id="ARBA00022722"/>
    </source>
</evidence>
<gene>
    <name evidence="5 9" type="primary">rny</name>
    <name evidence="9" type="ORF">GBA65_10705</name>
</gene>